<dbReference type="InterPro" id="IPR009711">
    <property type="entry name" value="UPF0473"/>
</dbReference>
<evidence type="ECO:0000313" key="2">
    <source>
        <dbReference type="Proteomes" id="UP000095598"/>
    </source>
</evidence>
<dbReference type="AlphaFoldDB" id="A0A173SBW9"/>
<dbReference type="RefSeq" id="WP_055258251.1">
    <property type="nucleotide sequence ID" value="NZ_CYXT01000006.1"/>
</dbReference>
<gene>
    <name evidence="1" type="ORF">ERS852425_01163</name>
</gene>
<protein>
    <submittedName>
        <fullName evidence="1">Uncharacterized protein conserved in bacteria</fullName>
    </submittedName>
</protein>
<dbReference type="EMBL" id="CYXT01000006">
    <property type="protein sequence ID" value="CUM87476.1"/>
    <property type="molecule type" value="Genomic_DNA"/>
</dbReference>
<name>A0A173SBW9_ANAHA</name>
<evidence type="ECO:0000313" key="1">
    <source>
        <dbReference type="EMBL" id="CUM87476.1"/>
    </source>
</evidence>
<reference evidence="1 2" key="1">
    <citation type="submission" date="2015-09" db="EMBL/GenBank/DDBJ databases">
        <authorList>
            <consortium name="Pathogen Informatics"/>
        </authorList>
    </citation>
    <scope>NUCLEOTIDE SEQUENCE [LARGE SCALE GENOMIC DNA]</scope>
    <source>
        <strain evidence="1 2">2789STDY5608868</strain>
    </source>
</reference>
<dbReference type="Proteomes" id="UP000095598">
    <property type="component" value="Unassembled WGS sequence"/>
</dbReference>
<accession>A0A173SBW9</accession>
<proteinExistence type="predicted"/>
<organism evidence="1 2">
    <name type="scientific">Anaerostipes hadrus</name>
    <dbReference type="NCBI Taxonomy" id="649756"/>
    <lineage>
        <taxon>Bacteria</taxon>
        <taxon>Bacillati</taxon>
        <taxon>Bacillota</taxon>
        <taxon>Clostridia</taxon>
        <taxon>Lachnospirales</taxon>
        <taxon>Lachnospiraceae</taxon>
        <taxon>Anaerostipes</taxon>
    </lineage>
</organism>
<sequence length="91" mass="10358">MSKKDSKILFLDDDGQEIEFNVIEQTTIAGRTYLLVEDCEASSEDESVVLIMKEVQLEDDYVSYEIVEDDKELDMISDIFNALLDGLEVSL</sequence>
<dbReference type="Pfam" id="PF06949">
    <property type="entry name" value="DUF1292"/>
    <property type="match status" value="1"/>
</dbReference>